<dbReference type="GO" id="GO:0046872">
    <property type="term" value="F:metal ion binding"/>
    <property type="evidence" value="ECO:0007669"/>
    <property type="project" value="UniProtKB-KW"/>
</dbReference>
<dbReference type="Gene3D" id="3.40.50.300">
    <property type="entry name" value="P-loop containing nucleotide triphosphate hydrolases"/>
    <property type="match status" value="1"/>
</dbReference>
<keyword evidence="6" id="KW-0235">DNA replication</keyword>
<accession>A0A8K1HIZ3</accession>
<comment type="subcellular location">
    <subcellularLocation>
        <location evidence="1">Host nucleus</location>
    </subcellularLocation>
</comment>
<evidence type="ECO:0000256" key="7">
    <source>
        <dbReference type="ARBA" id="ARBA00022722"/>
    </source>
</evidence>
<feature type="transmembrane region" description="Helical" evidence="14">
    <location>
        <begin position="12"/>
        <end position="35"/>
    </location>
</feature>
<protein>
    <recommendedName>
        <fullName evidence="2">Replication-associated protein</fullName>
    </recommendedName>
</protein>
<dbReference type="GO" id="GO:0042025">
    <property type="term" value="C:host cell nucleus"/>
    <property type="evidence" value="ECO:0007669"/>
    <property type="project" value="UniProtKB-SubCell"/>
</dbReference>
<dbReference type="GO" id="GO:0004519">
    <property type="term" value="F:endonuclease activity"/>
    <property type="evidence" value="ECO:0007669"/>
    <property type="project" value="UniProtKB-KW"/>
</dbReference>
<evidence type="ECO:0000256" key="5">
    <source>
        <dbReference type="ARBA" id="ARBA00022695"/>
    </source>
</evidence>
<keyword evidence="10" id="KW-0255">Endonuclease</keyword>
<organism evidence="16">
    <name type="scientific">Red panda feces-associated gemycircularvirus</name>
    <dbReference type="NCBI Taxonomy" id="2864013"/>
    <lineage>
        <taxon>Viruses</taxon>
        <taxon>Monodnaviria</taxon>
        <taxon>Shotokuvirae</taxon>
        <taxon>Cressdnaviricota</taxon>
        <taxon>Repensiviricetes</taxon>
        <taxon>Geplafuvirales</taxon>
        <taxon>Genomoviridae</taxon>
        <taxon>Gemycircularvirus</taxon>
    </lineage>
</organism>
<dbReference type="GO" id="GO:0006260">
    <property type="term" value="P:DNA replication"/>
    <property type="evidence" value="ECO:0007669"/>
    <property type="project" value="UniProtKB-KW"/>
</dbReference>
<name>A0A8K1HIZ3_9VIRU</name>
<evidence type="ECO:0000256" key="12">
    <source>
        <dbReference type="ARBA" id="ARBA00023124"/>
    </source>
</evidence>
<evidence type="ECO:0000256" key="9">
    <source>
        <dbReference type="ARBA" id="ARBA00022741"/>
    </source>
</evidence>
<keyword evidence="13" id="KW-0238">DNA-binding</keyword>
<keyword evidence="8" id="KW-0479">Metal-binding</keyword>
<dbReference type="PRINTS" id="PR00228">
    <property type="entry name" value="GEMCOATCLVL1"/>
</dbReference>
<keyword evidence="14" id="KW-1133">Transmembrane helix</keyword>
<dbReference type="GO" id="GO:0005198">
    <property type="term" value="F:structural molecule activity"/>
    <property type="evidence" value="ECO:0007669"/>
    <property type="project" value="InterPro"/>
</dbReference>
<dbReference type="InterPro" id="IPR027417">
    <property type="entry name" value="P-loop_NTPase"/>
</dbReference>
<evidence type="ECO:0000256" key="2">
    <source>
        <dbReference type="ARBA" id="ARBA00014531"/>
    </source>
</evidence>
<evidence type="ECO:0000256" key="1">
    <source>
        <dbReference type="ARBA" id="ARBA00004147"/>
    </source>
</evidence>
<keyword evidence="3" id="KW-1048">Host nucleus</keyword>
<dbReference type="GO" id="GO:0000166">
    <property type="term" value="F:nucleotide binding"/>
    <property type="evidence" value="ECO:0007669"/>
    <property type="project" value="UniProtKB-KW"/>
</dbReference>
<dbReference type="InterPro" id="IPR049912">
    <property type="entry name" value="CRESS_DNA_REP"/>
</dbReference>
<dbReference type="Gene3D" id="3.40.1310.20">
    <property type="match status" value="1"/>
</dbReference>
<evidence type="ECO:0000256" key="4">
    <source>
        <dbReference type="ARBA" id="ARBA00022679"/>
    </source>
</evidence>
<keyword evidence="14" id="KW-0812">Transmembrane</keyword>
<keyword evidence="7" id="KW-0540">Nuclease</keyword>
<evidence type="ECO:0000256" key="8">
    <source>
        <dbReference type="ARBA" id="ARBA00022723"/>
    </source>
</evidence>
<feature type="domain" description="CRESS-DNA virus Rep endonuclease" evidence="15">
    <location>
        <begin position="44"/>
        <end position="149"/>
    </location>
</feature>
<dbReference type="Pfam" id="PF00799">
    <property type="entry name" value="Gemini_AL1"/>
    <property type="match status" value="1"/>
</dbReference>
<sequence>MMFDRRGVVGPTALYIYGQVCPVSWAIILVCPGLLRALQMPSFFCNARYFLVTYPQCGDLCGFRVMERFSSLGAECIVARESHEDGGLHLHCFADFGRKFRSRKTDVFDVDGHHPNIEPSTGTPEKGYDYAIKDGDVVAGGLERPVGTSGTGTRSTFDKWTEITSAPDRESFWELCHQLDPKSTACSYGQLAKYADWRFAEVPAEYESPGGFEFVGGDADGRDEWVSSAGLGLGDPPVGRPMSLVLYGESRTGKTLWARSLGPHVYNVGLVSGEECLKAPHVKYAIFDDIRGGIKFFPAFKEWLGGQQTVCVKRLYRDPKLVTWGKPSIWISNDDPRQSMDPSDVSWMEMNCVFIEVNVPIFRANTV</sequence>
<keyword evidence="9" id="KW-0547">Nucleotide-binding</keyword>
<keyword evidence="4" id="KW-0808">Transferase</keyword>
<evidence type="ECO:0000256" key="6">
    <source>
        <dbReference type="ARBA" id="ARBA00022705"/>
    </source>
</evidence>
<dbReference type="GO" id="GO:0003677">
    <property type="term" value="F:DNA binding"/>
    <property type="evidence" value="ECO:0007669"/>
    <property type="project" value="UniProtKB-KW"/>
</dbReference>
<dbReference type="GO" id="GO:0016787">
    <property type="term" value="F:hydrolase activity"/>
    <property type="evidence" value="ECO:0007669"/>
    <property type="project" value="UniProtKB-KW"/>
</dbReference>
<evidence type="ECO:0000313" key="16">
    <source>
        <dbReference type="EMBL" id="UBJ26133.1"/>
    </source>
</evidence>
<evidence type="ECO:0000259" key="15">
    <source>
        <dbReference type="PROSITE" id="PS52020"/>
    </source>
</evidence>
<keyword evidence="5" id="KW-0548">Nucleotidyltransferase</keyword>
<dbReference type="SUPFAM" id="SSF52540">
    <property type="entry name" value="P-loop containing nucleoside triphosphate hydrolases"/>
    <property type="match status" value="1"/>
</dbReference>
<reference evidence="16" key="1">
    <citation type="submission" date="2021-07" db="EMBL/GenBank/DDBJ databases">
        <title>Communication and adaptive evolution of viruses within giant pandas and their associated organisms in a local ecological environment.</title>
        <authorList>
            <person name="Zhao M."/>
            <person name="Liu S."/>
            <person name="Zhang W."/>
        </authorList>
    </citation>
    <scope>NUCLEOTIDE SEQUENCE</scope>
    <source>
        <strain evidence="16">AliP01geno07-2015</strain>
    </source>
</reference>
<keyword evidence="12" id="KW-0190">Covalent protein-DNA linkage</keyword>
<evidence type="ECO:0000256" key="14">
    <source>
        <dbReference type="SAM" id="Phobius"/>
    </source>
</evidence>
<dbReference type="GO" id="GO:0016779">
    <property type="term" value="F:nucleotidyltransferase activity"/>
    <property type="evidence" value="ECO:0007669"/>
    <property type="project" value="UniProtKB-KW"/>
</dbReference>
<dbReference type="EMBL" id="MZ556132">
    <property type="protein sequence ID" value="UBJ26133.1"/>
    <property type="molecule type" value="Genomic_DNA"/>
</dbReference>
<dbReference type="PROSITE" id="PS52020">
    <property type="entry name" value="CRESS_DNA_REP"/>
    <property type="match status" value="1"/>
</dbReference>
<evidence type="ECO:0000256" key="13">
    <source>
        <dbReference type="ARBA" id="ARBA00023125"/>
    </source>
</evidence>
<keyword evidence="14" id="KW-0472">Membrane</keyword>
<evidence type="ECO:0000256" key="11">
    <source>
        <dbReference type="ARBA" id="ARBA00022801"/>
    </source>
</evidence>
<keyword evidence="11" id="KW-0378">Hydrolase</keyword>
<dbReference type="InterPro" id="IPR001301">
    <property type="entry name" value="Gemini_AL1_CLV"/>
</dbReference>
<dbReference type="SUPFAM" id="SSF55464">
    <property type="entry name" value="Origin of replication-binding domain, RBD-like"/>
    <property type="match status" value="1"/>
</dbReference>
<evidence type="ECO:0000256" key="10">
    <source>
        <dbReference type="ARBA" id="ARBA00022759"/>
    </source>
</evidence>
<evidence type="ECO:0000256" key="3">
    <source>
        <dbReference type="ARBA" id="ARBA00022562"/>
    </source>
</evidence>
<proteinExistence type="predicted"/>